<feature type="transmembrane region" description="Helical" evidence="1">
    <location>
        <begin position="279"/>
        <end position="299"/>
    </location>
</feature>
<evidence type="ECO:0008006" key="4">
    <source>
        <dbReference type="Google" id="ProtNLM"/>
    </source>
</evidence>
<dbReference type="eggNOG" id="COG1835">
    <property type="taxonomic scope" value="Bacteria"/>
</dbReference>
<dbReference type="Pfam" id="PF13687">
    <property type="entry name" value="DUF4153"/>
    <property type="match status" value="1"/>
</dbReference>
<feature type="transmembrane region" description="Helical" evidence="1">
    <location>
        <begin position="311"/>
        <end position="329"/>
    </location>
</feature>
<reference evidence="2 3" key="1">
    <citation type="journal article" date="2010" name="Stand. Genomic Sci.">
        <title>Complete genome sequence of Acidaminococcus fermentans type strain (VR4).</title>
        <authorList>
            <person name="Chang Y.J."/>
            <person name="Pukall R."/>
            <person name="Saunders E."/>
            <person name="Lapidus A."/>
            <person name="Copeland A."/>
            <person name="Nolan M."/>
            <person name="Glavina Del Rio T."/>
            <person name="Lucas S."/>
            <person name="Chen F."/>
            <person name="Tice H."/>
            <person name="Cheng J.F."/>
            <person name="Han C."/>
            <person name="Detter J.C."/>
            <person name="Bruce D."/>
            <person name="Goodwin L."/>
            <person name="Pitluck S."/>
            <person name="Mikhailova N."/>
            <person name="Liolios K."/>
            <person name="Pati A."/>
            <person name="Ivanova N."/>
            <person name="Mavromatis K."/>
            <person name="Chen A."/>
            <person name="Palaniappan K."/>
            <person name="Land M."/>
            <person name="Hauser L."/>
            <person name="Jeffries C.D."/>
            <person name="Brettin T."/>
            <person name="Rohde M."/>
            <person name="Goker M."/>
            <person name="Bristow J."/>
            <person name="Eisen J.A."/>
            <person name="Markowitz V."/>
            <person name="Hugenholtz P."/>
            <person name="Kyrpides N.C."/>
            <person name="Klenk H.P."/>
        </authorList>
    </citation>
    <scope>NUCLEOTIDE SEQUENCE [LARGE SCALE GENOMIC DNA]</scope>
    <source>
        <strain evidence="3">ATCC 25085 / DSM 20731 / CCUG 9996 / CIP 106432 / VR4</strain>
    </source>
</reference>
<evidence type="ECO:0000313" key="3">
    <source>
        <dbReference type="Proteomes" id="UP000001902"/>
    </source>
</evidence>
<dbReference type="STRING" id="591001.Acfer_1042"/>
<dbReference type="AlphaFoldDB" id="D2RK10"/>
<feature type="transmembrane region" description="Helical" evidence="1">
    <location>
        <begin position="110"/>
        <end position="129"/>
    </location>
</feature>
<feature type="transmembrane region" description="Helical" evidence="1">
    <location>
        <begin position="248"/>
        <end position="267"/>
    </location>
</feature>
<sequence>MVLSRIHSFFLGIWERNQRFKPALIATWGIALAWFFVLVSGNLSWLLQKNNFSSALLAAGVVALVSVPWRLYNERYGRVELRRDAACFLFFLLLWRFLERLPGTGFSQYVLLVLVGLIPFCLGLSLFFCDSREGKPQLFGHFVVAGVKTLLLAAVVNCMLGLCYASVSLLLYPLGLPWVLWISYLSFGVVGFQYFISCIPKADDPVSVPPLYTTLWKRILLPCAIFLLLVIYQYLVRILWQKSLPVGFMNPFGLFLMAVYALLYFSFWKGEPAWQKKALHWGALLLIPVLIGQFAGLQIRLSAYSLTSLRYLSLCCTGFGICTLVCGFLRWKPRKLYLLSSLLTLVLILTPLNLIDLPAWFQARRLDEVLARNQLVQGDQLASGRNLSPEDSKLLRSSFAYLSHSPGRWRYPNVERIRQQLDFLATLPREPVQTARGNNLHYRTERLKIPVAGYSTASLERGFAIRAGKLQYGLPSQTEQTWDVSRQLKKLTEKYPSGGAVPPEALEFQLDGQHKLILFSLSGDRAGFQAQPGKQINGRGTLLTK</sequence>
<name>D2RK10_ACIFV</name>
<dbReference type="EMBL" id="CP001859">
    <property type="protein sequence ID" value="ADB47412.1"/>
    <property type="molecule type" value="Genomic_DNA"/>
</dbReference>
<evidence type="ECO:0000256" key="1">
    <source>
        <dbReference type="SAM" id="Phobius"/>
    </source>
</evidence>
<keyword evidence="3" id="KW-1185">Reference proteome</keyword>
<dbReference type="HOGENOM" id="CLU_475578_0_0_9"/>
<keyword evidence="1" id="KW-1133">Transmembrane helix</keyword>
<proteinExistence type="predicted"/>
<organism evidence="2 3">
    <name type="scientific">Acidaminococcus fermentans (strain ATCC 25085 / DSM 20731 / CCUG 9996 / CIP 106432 / VR4)</name>
    <dbReference type="NCBI Taxonomy" id="591001"/>
    <lineage>
        <taxon>Bacteria</taxon>
        <taxon>Bacillati</taxon>
        <taxon>Bacillota</taxon>
        <taxon>Negativicutes</taxon>
        <taxon>Acidaminococcales</taxon>
        <taxon>Acidaminococcaceae</taxon>
        <taxon>Acidaminococcus</taxon>
    </lineage>
</organism>
<keyword evidence="1" id="KW-0472">Membrane</keyword>
<gene>
    <name evidence="2" type="ordered locus">Acfer_1042</name>
</gene>
<feature type="transmembrane region" description="Helical" evidence="1">
    <location>
        <begin position="23"/>
        <end position="46"/>
    </location>
</feature>
<evidence type="ECO:0000313" key="2">
    <source>
        <dbReference type="EMBL" id="ADB47412.1"/>
    </source>
</evidence>
<feature type="transmembrane region" description="Helical" evidence="1">
    <location>
        <begin position="178"/>
        <end position="199"/>
    </location>
</feature>
<feature type="transmembrane region" description="Helical" evidence="1">
    <location>
        <begin position="150"/>
        <end position="172"/>
    </location>
</feature>
<dbReference type="InterPro" id="IPR025291">
    <property type="entry name" value="DUF4153"/>
</dbReference>
<accession>D2RK10</accession>
<feature type="transmembrane region" description="Helical" evidence="1">
    <location>
        <begin position="219"/>
        <end position="236"/>
    </location>
</feature>
<dbReference type="Proteomes" id="UP000001902">
    <property type="component" value="Chromosome"/>
</dbReference>
<keyword evidence="1" id="KW-0812">Transmembrane</keyword>
<protein>
    <recommendedName>
        <fullName evidence="4">DUF4153 domain-containing protein</fullName>
    </recommendedName>
</protein>
<feature type="transmembrane region" description="Helical" evidence="1">
    <location>
        <begin position="52"/>
        <end position="69"/>
    </location>
</feature>
<dbReference type="KEGG" id="afn:Acfer_1042"/>
<feature type="transmembrane region" description="Helical" evidence="1">
    <location>
        <begin position="336"/>
        <end position="355"/>
    </location>
</feature>
<dbReference type="OrthoDB" id="1633591at2"/>